<dbReference type="Proteomes" id="UP000053660">
    <property type="component" value="Unassembled WGS sequence"/>
</dbReference>
<dbReference type="AlphaFoldDB" id="A0A0B1T294"/>
<proteinExistence type="predicted"/>
<accession>A0A0B1T294</accession>
<gene>
    <name evidence="1" type="ORF">OESDEN_10243</name>
</gene>
<dbReference type="EMBL" id="KN553596">
    <property type="protein sequence ID" value="KHJ89922.1"/>
    <property type="molecule type" value="Genomic_DNA"/>
</dbReference>
<evidence type="ECO:0000313" key="2">
    <source>
        <dbReference type="Proteomes" id="UP000053660"/>
    </source>
</evidence>
<organism evidence="1 2">
    <name type="scientific">Oesophagostomum dentatum</name>
    <name type="common">Nodular worm</name>
    <dbReference type="NCBI Taxonomy" id="61180"/>
    <lineage>
        <taxon>Eukaryota</taxon>
        <taxon>Metazoa</taxon>
        <taxon>Ecdysozoa</taxon>
        <taxon>Nematoda</taxon>
        <taxon>Chromadorea</taxon>
        <taxon>Rhabditida</taxon>
        <taxon>Rhabditina</taxon>
        <taxon>Rhabditomorpha</taxon>
        <taxon>Strongyloidea</taxon>
        <taxon>Strongylidae</taxon>
        <taxon>Oesophagostomum</taxon>
    </lineage>
</organism>
<keyword evidence="2" id="KW-1185">Reference proteome</keyword>
<name>A0A0B1T294_OESDE</name>
<evidence type="ECO:0000313" key="1">
    <source>
        <dbReference type="EMBL" id="KHJ89922.1"/>
    </source>
</evidence>
<protein>
    <submittedName>
        <fullName evidence="1">Uncharacterized protein</fullName>
    </submittedName>
</protein>
<reference evidence="1 2" key="1">
    <citation type="submission" date="2014-03" db="EMBL/GenBank/DDBJ databases">
        <title>Draft genome of the hookworm Oesophagostomum dentatum.</title>
        <authorList>
            <person name="Mitreva M."/>
        </authorList>
    </citation>
    <scope>NUCLEOTIDE SEQUENCE [LARGE SCALE GENOMIC DNA]</scope>
    <source>
        <strain evidence="1 2">OD-Hann</strain>
    </source>
</reference>
<sequence length="41" mass="4984">MPWWTLRTRILLHCEQLLLPLPIRKYNRSLCQPTVSSRLHL</sequence>